<name>A0A7K3MDZ9_9ACTN</name>
<evidence type="ECO:0000313" key="2">
    <source>
        <dbReference type="Proteomes" id="UP000460435"/>
    </source>
</evidence>
<sequence>MTSDEQRYKTPEAARRAVTDKLKVEAAASSWRLGDLQRQYAYDQLVERLYRVDDAWVIKGATALLARRLSVRHTVDIDVYRAGAITDVERQVREAAAADIGDWMRFEVGAALKITANGAQGARVKVQSFIGAKLWAAFQIDIVADGVVMTGSPEPVPPLTDAHIVDRKKAMWMAYPLVDHIADKVCAILERHNGRPSTRYKDLVDLVAITRRATVEADIQRRALVNEAARRDLPLPATFDVPDGALWKRGYSAEARRTIGFDAVDLETALIAVQPFLDPLLADTATGSWDPHTQGWEE</sequence>
<keyword evidence="2" id="KW-1185">Reference proteome</keyword>
<comment type="caution">
    <text evidence="1">The sequence shown here is derived from an EMBL/GenBank/DDBJ whole genome shotgun (WGS) entry which is preliminary data.</text>
</comment>
<dbReference type="AlphaFoldDB" id="A0A7K3MDZ9"/>
<accession>A0A7K3MDZ9</accession>
<dbReference type="Pfam" id="PF08843">
    <property type="entry name" value="AbiEii"/>
    <property type="match status" value="1"/>
</dbReference>
<proteinExistence type="predicted"/>
<dbReference type="EMBL" id="WLZY01000013">
    <property type="protein sequence ID" value="NDL60638.1"/>
    <property type="molecule type" value="Genomic_DNA"/>
</dbReference>
<reference evidence="1 2" key="1">
    <citation type="submission" date="2019-11" db="EMBL/GenBank/DDBJ databases">
        <authorList>
            <person name="Li X.-J."/>
            <person name="Feng X.-M."/>
        </authorList>
    </citation>
    <scope>NUCLEOTIDE SEQUENCE [LARGE SCALE GENOMIC DNA]</scope>
    <source>
        <strain evidence="1 2">XMNu-373</strain>
    </source>
</reference>
<dbReference type="RefSeq" id="WP_162453349.1">
    <property type="nucleotide sequence ID" value="NZ_WLZY01000013.1"/>
</dbReference>
<organism evidence="1 2">
    <name type="scientific">Phytoactinopolyspora mesophila</name>
    <dbReference type="NCBI Taxonomy" id="2650750"/>
    <lineage>
        <taxon>Bacteria</taxon>
        <taxon>Bacillati</taxon>
        <taxon>Actinomycetota</taxon>
        <taxon>Actinomycetes</taxon>
        <taxon>Jiangellales</taxon>
        <taxon>Jiangellaceae</taxon>
        <taxon>Phytoactinopolyspora</taxon>
    </lineage>
</organism>
<dbReference type="InterPro" id="IPR014942">
    <property type="entry name" value="AbiEii"/>
</dbReference>
<dbReference type="Proteomes" id="UP000460435">
    <property type="component" value="Unassembled WGS sequence"/>
</dbReference>
<gene>
    <name evidence="1" type="ORF">F7O44_26525</name>
</gene>
<evidence type="ECO:0000313" key="1">
    <source>
        <dbReference type="EMBL" id="NDL60638.1"/>
    </source>
</evidence>
<evidence type="ECO:0008006" key="3">
    <source>
        <dbReference type="Google" id="ProtNLM"/>
    </source>
</evidence>
<protein>
    <recommendedName>
        <fullName evidence="3">Nucleotidyl transferase AbiEii/AbiGii toxin family protein</fullName>
    </recommendedName>
</protein>